<reference evidence="5 6" key="1">
    <citation type="submission" date="2020-04" db="EMBL/GenBank/DDBJ databases">
        <authorList>
            <person name="Hitch T.C.A."/>
            <person name="Wylensek D."/>
            <person name="Clavel T."/>
        </authorList>
    </citation>
    <scope>NUCLEOTIDE SEQUENCE [LARGE SCALE GENOMIC DNA]</scope>
    <source>
        <strain evidence="5 6">PG-251-APC-1</strain>
    </source>
</reference>
<evidence type="ECO:0000313" key="5">
    <source>
        <dbReference type="EMBL" id="NME52193.1"/>
    </source>
</evidence>
<dbReference type="InterPro" id="IPR013615">
    <property type="entry name" value="CbbQ_C"/>
</dbReference>
<dbReference type="GO" id="GO:0016887">
    <property type="term" value="F:ATP hydrolysis activity"/>
    <property type="evidence" value="ECO:0007669"/>
    <property type="project" value="InterPro"/>
</dbReference>
<keyword evidence="3" id="KW-0067">ATP-binding</keyword>
<evidence type="ECO:0000259" key="4">
    <source>
        <dbReference type="SMART" id="SM00382"/>
    </source>
</evidence>
<dbReference type="EMBL" id="JABAFY010000019">
    <property type="protein sequence ID" value="NME52193.1"/>
    <property type="molecule type" value="Genomic_DNA"/>
</dbReference>
<dbReference type="AlphaFoldDB" id="A0A848CIU6"/>
<dbReference type="Pfam" id="PF08406">
    <property type="entry name" value="CbbQ_C"/>
    <property type="match status" value="1"/>
</dbReference>
<name>A0A848CIU6_9BACT</name>
<dbReference type="InterPro" id="IPR027417">
    <property type="entry name" value="P-loop_NTPase"/>
</dbReference>
<comment type="similarity">
    <text evidence="1">Belongs to the CbbQ/NirQ/NorQ/GpvN family.</text>
</comment>
<dbReference type="GO" id="GO:0005524">
    <property type="term" value="F:ATP binding"/>
    <property type="evidence" value="ECO:0007669"/>
    <property type="project" value="UniProtKB-KW"/>
</dbReference>
<evidence type="ECO:0000256" key="3">
    <source>
        <dbReference type="ARBA" id="ARBA00022840"/>
    </source>
</evidence>
<dbReference type="Pfam" id="PF07728">
    <property type="entry name" value="AAA_5"/>
    <property type="match status" value="1"/>
</dbReference>
<dbReference type="SMART" id="SM00382">
    <property type="entry name" value="AAA"/>
    <property type="match status" value="1"/>
</dbReference>
<evidence type="ECO:0000256" key="1">
    <source>
        <dbReference type="ARBA" id="ARBA00009417"/>
    </source>
</evidence>
<dbReference type="InterPro" id="IPR003593">
    <property type="entry name" value="AAA+_ATPase"/>
</dbReference>
<dbReference type="PANTHER" id="PTHR42759">
    <property type="entry name" value="MOXR FAMILY PROTEIN"/>
    <property type="match status" value="1"/>
</dbReference>
<dbReference type="SUPFAM" id="SSF52540">
    <property type="entry name" value="P-loop containing nucleoside triphosphate hydrolases"/>
    <property type="match status" value="1"/>
</dbReference>
<keyword evidence="2" id="KW-0547">Nucleotide-binding</keyword>
<evidence type="ECO:0000313" key="6">
    <source>
        <dbReference type="Proteomes" id="UP000522333"/>
    </source>
</evidence>
<organism evidence="5 6">
    <name type="scientific">Desulfovibrio piger</name>
    <dbReference type="NCBI Taxonomy" id="901"/>
    <lineage>
        <taxon>Bacteria</taxon>
        <taxon>Pseudomonadati</taxon>
        <taxon>Thermodesulfobacteriota</taxon>
        <taxon>Desulfovibrionia</taxon>
        <taxon>Desulfovibrionales</taxon>
        <taxon>Desulfovibrionaceae</taxon>
        <taxon>Desulfovibrio</taxon>
    </lineage>
</organism>
<proteinExistence type="inferred from homology"/>
<accession>A0A848CIU6</accession>
<dbReference type="InterPro" id="IPR050764">
    <property type="entry name" value="CbbQ/NirQ/NorQ/GpvN"/>
</dbReference>
<dbReference type="Gene3D" id="3.40.50.300">
    <property type="entry name" value="P-loop containing nucleotide triphosphate hydrolases"/>
    <property type="match status" value="1"/>
</dbReference>
<sequence>MAKITDFDAGLVFSGKASGTKIRGYDAPTAYTPALDSQYSFNPTSGRDLVLWFLMEHPDPLWISGPTGCGKSSAVRQIAARLNYPVFEVNGHERLESSDLIGHLSVQNGSMRFVDGPLTLALRQGGLLLFNEIDLCSPATLAGLNTILDGAPLCIAENNGELVKPHPMCRFIATANSNGGSDDTGLYQGVLRLNLAFMDRFMLIEMGYPEADTEVSLLRQRFPQLPQELVTGMVSYANDIRKQFMGADSGPDALAVTLSTRTLLRWAGLTLAYHPLSAQGISPIIHALDRALASRASASDKAVLHELARKYFPASH</sequence>
<dbReference type="CDD" id="cd00009">
    <property type="entry name" value="AAA"/>
    <property type="match status" value="1"/>
</dbReference>
<comment type="caution">
    <text evidence="5">The sequence shown here is derived from an EMBL/GenBank/DDBJ whole genome shotgun (WGS) entry which is preliminary data.</text>
</comment>
<protein>
    <submittedName>
        <fullName evidence="5">AAA domain-containing protein</fullName>
    </submittedName>
</protein>
<dbReference type="RefSeq" id="WP_168935573.1">
    <property type="nucleotide sequence ID" value="NZ_CAMDEI010000087.1"/>
</dbReference>
<evidence type="ECO:0000256" key="2">
    <source>
        <dbReference type="ARBA" id="ARBA00022741"/>
    </source>
</evidence>
<feature type="domain" description="AAA+ ATPase" evidence="4">
    <location>
        <begin position="57"/>
        <end position="210"/>
    </location>
</feature>
<dbReference type="Proteomes" id="UP000522333">
    <property type="component" value="Unassembled WGS sequence"/>
</dbReference>
<dbReference type="PANTHER" id="PTHR42759:SF1">
    <property type="entry name" value="MAGNESIUM-CHELATASE SUBUNIT CHLD"/>
    <property type="match status" value="1"/>
</dbReference>
<dbReference type="InterPro" id="IPR011704">
    <property type="entry name" value="ATPase_dyneun-rel_AAA"/>
</dbReference>
<gene>
    <name evidence="5" type="ORF">HF854_06550</name>
</gene>